<feature type="transmembrane region" description="Helical" evidence="1">
    <location>
        <begin position="124"/>
        <end position="144"/>
    </location>
</feature>
<organism evidence="2 3">
    <name type="scientific">Smittium culicis</name>
    <dbReference type="NCBI Taxonomy" id="133412"/>
    <lineage>
        <taxon>Eukaryota</taxon>
        <taxon>Fungi</taxon>
        <taxon>Fungi incertae sedis</taxon>
        <taxon>Zoopagomycota</taxon>
        <taxon>Kickxellomycotina</taxon>
        <taxon>Harpellomycetes</taxon>
        <taxon>Harpellales</taxon>
        <taxon>Legeriomycetaceae</taxon>
        <taxon>Smittium</taxon>
    </lineage>
</organism>
<reference evidence="3" key="1">
    <citation type="submission" date="2017-01" db="EMBL/GenBank/DDBJ databases">
        <authorList>
            <person name="Wang Y."/>
            <person name="White M."/>
            <person name="Kvist S."/>
            <person name="Moncalvo J.-M."/>
        </authorList>
    </citation>
    <scope>NUCLEOTIDE SEQUENCE [LARGE SCALE GENOMIC DNA]</scope>
    <source>
        <strain evidence="3">ID-206-W2</strain>
    </source>
</reference>
<keyword evidence="3" id="KW-1185">Reference proteome</keyword>
<dbReference type="EMBL" id="LSSM01002480">
    <property type="protein sequence ID" value="OMJ21539.1"/>
    <property type="molecule type" value="Genomic_DNA"/>
</dbReference>
<keyword evidence="1" id="KW-0812">Transmembrane</keyword>
<evidence type="ECO:0000313" key="2">
    <source>
        <dbReference type="EMBL" id="OMJ21539.1"/>
    </source>
</evidence>
<keyword evidence="1" id="KW-0472">Membrane</keyword>
<evidence type="ECO:0000313" key="3">
    <source>
        <dbReference type="Proteomes" id="UP000187429"/>
    </source>
</evidence>
<keyword evidence="1" id="KW-1133">Transmembrane helix</keyword>
<feature type="non-terminal residue" evidence="2">
    <location>
        <position position="209"/>
    </location>
</feature>
<accession>A0A1R1Y3V4</accession>
<feature type="transmembrane region" description="Helical" evidence="1">
    <location>
        <begin position="7"/>
        <end position="30"/>
    </location>
</feature>
<dbReference type="Proteomes" id="UP000187429">
    <property type="component" value="Unassembled WGS sequence"/>
</dbReference>
<name>A0A1R1Y3V4_9FUNG</name>
<feature type="transmembrane region" description="Helical" evidence="1">
    <location>
        <begin position="176"/>
        <end position="199"/>
    </location>
</feature>
<gene>
    <name evidence="2" type="ORF">AYI69_g5760</name>
</gene>
<evidence type="ECO:0000256" key="1">
    <source>
        <dbReference type="SAM" id="Phobius"/>
    </source>
</evidence>
<protein>
    <submittedName>
        <fullName evidence="2">Uncharacterized protein</fullName>
    </submittedName>
</protein>
<proteinExistence type="predicted"/>
<comment type="caution">
    <text evidence="2">The sequence shown here is derived from an EMBL/GenBank/DDBJ whole genome shotgun (WGS) entry which is preliminary data.</text>
</comment>
<feature type="transmembrane region" description="Helical" evidence="1">
    <location>
        <begin position="62"/>
        <end position="85"/>
    </location>
</feature>
<sequence>MIINGLIVLKIENIGVATIHALAGLFISYFCRYFNYSGISWSTISFNTFTSFGLWNKYMVDFIIAIVIENIGVAIVHVLAGLFAYSFRRYFNYSGISWSTISFNTFTSFGLWNKYFLYNSIAIAVENIGAAIIHILAGLIYHSFCRYFNCSGISWRNYSFNTYNICRFWNKYMLDFFIAIVIENIGVAIIHVLAGLFAYSFRRYFNYSG</sequence>
<dbReference type="AlphaFoldDB" id="A0A1R1Y3V4"/>
<feature type="transmembrane region" description="Helical" evidence="1">
    <location>
        <begin position="91"/>
        <end position="112"/>
    </location>
</feature>